<dbReference type="STRING" id="283909.R7U4W4"/>
<dbReference type="EMBL" id="AMQN01001779">
    <property type="status" value="NOT_ANNOTATED_CDS"/>
    <property type="molecule type" value="Genomic_DNA"/>
</dbReference>
<dbReference type="EnsemblMetazoa" id="CapteT187986">
    <property type="protein sequence ID" value="CapteP187986"/>
    <property type="gene ID" value="CapteG187986"/>
</dbReference>
<dbReference type="Proteomes" id="UP000014760">
    <property type="component" value="Unassembled WGS sequence"/>
</dbReference>
<proteinExistence type="predicted"/>
<dbReference type="SUPFAM" id="SSF57756">
    <property type="entry name" value="Retrovirus zinc finger-like domains"/>
    <property type="match status" value="1"/>
</dbReference>
<evidence type="ECO:0000313" key="4">
    <source>
        <dbReference type="Proteomes" id="UP000014760"/>
    </source>
</evidence>
<evidence type="ECO:0008006" key="5">
    <source>
        <dbReference type="Google" id="ProtNLM"/>
    </source>
</evidence>
<keyword evidence="1" id="KW-0472">Membrane</keyword>
<accession>R7U4W4</accession>
<dbReference type="HOGENOM" id="CLU_1092233_0_0_1"/>
<dbReference type="GO" id="GO:0003676">
    <property type="term" value="F:nucleic acid binding"/>
    <property type="evidence" value="ECO:0007669"/>
    <property type="project" value="InterPro"/>
</dbReference>
<gene>
    <name evidence="2" type="ORF">CAPTEDRAFT_187986</name>
</gene>
<dbReference type="InterPro" id="IPR050951">
    <property type="entry name" value="Retrovirus_Pol_polyprotein"/>
</dbReference>
<dbReference type="GO" id="GO:0008270">
    <property type="term" value="F:zinc ion binding"/>
    <property type="evidence" value="ECO:0007669"/>
    <property type="project" value="InterPro"/>
</dbReference>
<protein>
    <recommendedName>
        <fullName evidence="5">CCHC-type domain-containing protein</fullName>
    </recommendedName>
</protein>
<evidence type="ECO:0000313" key="2">
    <source>
        <dbReference type="EMBL" id="ELU01161.1"/>
    </source>
</evidence>
<dbReference type="InterPro" id="IPR036875">
    <property type="entry name" value="Znf_CCHC_sf"/>
</dbReference>
<reference evidence="3" key="3">
    <citation type="submission" date="2015-06" db="UniProtKB">
        <authorList>
            <consortium name="EnsemblMetazoa"/>
        </authorList>
    </citation>
    <scope>IDENTIFICATION</scope>
</reference>
<dbReference type="PANTHER" id="PTHR37984:SF5">
    <property type="entry name" value="PROTEIN NYNRIN-LIKE"/>
    <property type="match status" value="1"/>
</dbReference>
<sequence>AVSVITRTRQIGAVGRIPPAACKYKDSVCRYCEKKGHLEKACLKKKKDGKAELSSIYTCQRTSSIVIPSELQHTLNWKGQPITFEVDTGYGDSFIGKQQWTKLGEPPLRPLNVEVPWLNLLGREAIQKLKLSVDNFLQQSVNTVFEQLSGDKGLQEECKRICDQFPDIFKPEFGILKDIKLEVQFKEHAQPVFCKPRTVLFAIQQDLYFSFICIYEVMLFTLKYSFVRRRFRHYSNTSIVDYVAQHAARIYLIYN</sequence>
<feature type="non-terminal residue" evidence="2">
    <location>
        <position position="1"/>
    </location>
</feature>
<feature type="transmembrane region" description="Helical" evidence="1">
    <location>
        <begin position="207"/>
        <end position="226"/>
    </location>
</feature>
<evidence type="ECO:0000256" key="1">
    <source>
        <dbReference type="SAM" id="Phobius"/>
    </source>
</evidence>
<organism evidence="2">
    <name type="scientific">Capitella teleta</name>
    <name type="common">Polychaete worm</name>
    <dbReference type="NCBI Taxonomy" id="283909"/>
    <lineage>
        <taxon>Eukaryota</taxon>
        <taxon>Metazoa</taxon>
        <taxon>Spiralia</taxon>
        <taxon>Lophotrochozoa</taxon>
        <taxon>Annelida</taxon>
        <taxon>Polychaeta</taxon>
        <taxon>Sedentaria</taxon>
        <taxon>Scolecida</taxon>
        <taxon>Capitellidae</taxon>
        <taxon>Capitella</taxon>
    </lineage>
</organism>
<dbReference type="EMBL" id="KB305378">
    <property type="protein sequence ID" value="ELU01161.1"/>
    <property type="molecule type" value="Genomic_DNA"/>
</dbReference>
<keyword evidence="4" id="KW-1185">Reference proteome</keyword>
<keyword evidence="1" id="KW-0812">Transmembrane</keyword>
<evidence type="ECO:0000313" key="3">
    <source>
        <dbReference type="EnsemblMetazoa" id="CapteP187986"/>
    </source>
</evidence>
<keyword evidence="1" id="KW-1133">Transmembrane helix</keyword>
<dbReference type="AlphaFoldDB" id="R7U4W4"/>
<name>R7U4W4_CAPTE</name>
<dbReference type="PANTHER" id="PTHR37984">
    <property type="entry name" value="PROTEIN CBG26694"/>
    <property type="match status" value="1"/>
</dbReference>
<reference evidence="4" key="1">
    <citation type="submission" date="2012-12" db="EMBL/GenBank/DDBJ databases">
        <authorList>
            <person name="Hellsten U."/>
            <person name="Grimwood J."/>
            <person name="Chapman J.A."/>
            <person name="Shapiro H."/>
            <person name="Aerts A."/>
            <person name="Otillar R.P."/>
            <person name="Terry A.Y."/>
            <person name="Boore J.L."/>
            <person name="Simakov O."/>
            <person name="Marletaz F."/>
            <person name="Cho S.-J."/>
            <person name="Edsinger-Gonzales E."/>
            <person name="Havlak P."/>
            <person name="Kuo D.-H."/>
            <person name="Larsson T."/>
            <person name="Lv J."/>
            <person name="Arendt D."/>
            <person name="Savage R."/>
            <person name="Osoegawa K."/>
            <person name="de Jong P."/>
            <person name="Lindberg D.R."/>
            <person name="Seaver E.C."/>
            <person name="Weisblat D.A."/>
            <person name="Putnam N.H."/>
            <person name="Grigoriev I.V."/>
            <person name="Rokhsar D.S."/>
        </authorList>
    </citation>
    <scope>NUCLEOTIDE SEQUENCE</scope>
    <source>
        <strain evidence="4">I ESC-2004</strain>
    </source>
</reference>
<dbReference type="OrthoDB" id="6130485at2759"/>
<reference evidence="2 4" key="2">
    <citation type="journal article" date="2013" name="Nature">
        <title>Insights into bilaterian evolution from three spiralian genomes.</title>
        <authorList>
            <person name="Simakov O."/>
            <person name="Marletaz F."/>
            <person name="Cho S.J."/>
            <person name="Edsinger-Gonzales E."/>
            <person name="Havlak P."/>
            <person name="Hellsten U."/>
            <person name="Kuo D.H."/>
            <person name="Larsson T."/>
            <person name="Lv J."/>
            <person name="Arendt D."/>
            <person name="Savage R."/>
            <person name="Osoegawa K."/>
            <person name="de Jong P."/>
            <person name="Grimwood J."/>
            <person name="Chapman J.A."/>
            <person name="Shapiro H."/>
            <person name="Aerts A."/>
            <person name="Otillar R.P."/>
            <person name="Terry A.Y."/>
            <person name="Boore J.L."/>
            <person name="Grigoriev I.V."/>
            <person name="Lindberg D.R."/>
            <person name="Seaver E.C."/>
            <person name="Weisblat D.A."/>
            <person name="Putnam N.H."/>
            <person name="Rokhsar D.S."/>
        </authorList>
    </citation>
    <scope>NUCLEOTIDE SEQUENCE</scope>
    <source>
        <strain evidence="2 4">I ESC-2004</strain>
    </source>
</reference>